<dbReference type="InterPro" id="IPR036291">
    <property type="entry name" value="NAD(P)-bd_dom_sf"/>
</dbReference>
<dbReference type="RefSeq" id="XP_056043092.1">
    <property type="nucleotide sequence ID" value="XM_056190355.1"/>
</dbReference>
<evidence type="ECO:0000256" key="4">
    <source>
        <dbReference type="SAM" id="MobiDB-lite"/>
    </source>
</evidence>
<sequence>MSFTPESLPDLRGRVYLVTGGNAGLTIAKLNPLNSGYHTVLQLAAHHATVYLGSRSEAKGSAAIKEIKVTVPDADVHLLKMDNMNLKSIVSAAHELCKKEKRLHGLVNNAGVMATPFEKTVDGYESQFQINYISHWLLTQLLMPLILAAASSSAPGVVRVVNVSSSAHGNAPSNGIDLQDTDQKNGNPLSRYGSSKLANILHVNELDRRYRLLTSSADGNDAEREIWFASVHPGMVDTNLIRNANGSRMLAIIASIVTTLMKVLPISVPPEKGAYTQLFAIASDRFTRAMSGAYLVPVAKVGTTTKQGKDEELAKALWEWTENEMKRAGFI</sequence>
<dbReference type="Gene3D" id="3.40.50.720">
    <property type="entry name" value="NAD(P)-binding Rossmann-like Domain"/>
    <property type="match status" value="1"/>
</dbReference>
<protein>
    <recommendedName>
        <fullName evidence="7">NAD(P)-binding protein</fullName>
    </recommendedName>
</protein>
<comment type="caution">
    <text evidence="5">The sequence shown here is derived from an EMBL/GenBank/DDBJ whole genome shotgun (WGS) entry which is preliminary data.</text>
</comment>
<dbReference type="AlphaFoldDB" id="A0AAD7QQD9"/>
<dbReference type="Proteomes" id="UP001217417">
    <property type="component" value="Unassembled WGS sequence"/>
</dbReference>
<evidence type="ECO:0000313" key="6">
    <source>
        <dbReference type="Proteomes" id="UP001217417"/>
    </source>
</evidence>
<comment type="similarity">
    <text evidence="1">Belongs to the short-chain dehydrogenases/reductases (SDR) family.</text>
</comment>
<evidence type="ECO:0000313" key="5">
    <source>
        <dbReference type="EMBL" id="KAJ8099642.1"/>
    </source>
</evidence>
<keyword evidence="3" id="KW-0560">Oxidoreductase</keyword>
<evidence type="ECO:0008006" key="7">
    <source>
        <dbReference type="Google" id="ProtNLM"/>
    </source>
</evidence>
<gene>
    <name evidence="5" type="ORF">POJ06DRAFT_290896</name>
</gene>
<name>A0AAD7QQD9_9ASCO</name>
<reference evidence="5" key="1">
    <citation type="submission" date="2023-03" db="EMBL/GenBank/DDBJ databases">
        <title>Near-Complete genome sequence of Lipomyces tetrasporous NRRL Y-64009, an oleaginous yeast capable of growing on lignocellulosic hydrolysates.</title>
        <authorList>
            <consortium name="Lawrence Berkeley National Laboratory"/>
            <person name="Jagtap S.S."/>
            <person name="Liu J.-J."/>
            <person name="Walukiewicz H.E."/>
            <person name="Pangilinan J."/>
            <person name="Lipzen A."/>
            <person name="Ahrendt S."/>
            <person name="Koriabine M."/>
            <person name="Cobaugh K."/>
            <person name="Salamov A."/>
            <person name="Yoshinaga Y."/>
            <person name="Ng V."/>
            <person name="Daum C."/>
            <person name="Grigoriev I.V."/>
            <person name="Slininger P.J."/>
            <person name="Dien B.S."/>
            <person name="Jin Y.-S."/>
            <person name="Rao C.V."/>
        </authorList>
    </citation>
    <scope>NUCLEOTIDE SEQUENCE</scope>
    <source>
        <strain evidence="5">NRRL Y-64009</strain>
    </source>
</reference>
<dbReference type="EMBL" id="JARPMG010000006">
    <property type="protein sequence ID" value="KAJ8099642.1"/>
    <property type="molecule type" value="Genomic_DNA"/>
</dbReference>
<keyword evidence="6" id="KW-1185">Reference proteome</keyword>
<evidence type="ECO:0000256" key="1">
    <source>
        <dbReference type="ARBA" id="ARBA00006484"/>
    </source>
</evidence>
<dbReference type="InterPro" id="IPR002347">
    <property type="entry name" value="SDR_fam"/>
</dbReference>
<dbReference type="PANTHER" id="PTHR24320:SF282">
    <property type="entry name" value="WW DOMAIN-CONTAINING OXIDOREDUCTASE"/>
    <property type="match status" value="1"/>
</dbReference>
<dbReference type="PANTHER" id="PTHR24320">
    <property type="entry name" value="RETINOL DEHYDROGENASE"/>
    <property type="match status" value="1"/>
</dbReference>
<dbReference type="PRINTS" id="PR00081">
    <property type="entry name" value="GDHRDH"/>
</dbReference>
<dbReference type="GeneID" id="80885521"/>
<dbReference type="GO" id="GO:0016491">
    <property type="term" value="F:oxidoreductase activity"/>
    <property type="evidence" value="ECO:0007669"/>
    <property type="project" value="UniProtKB-KW"/>
</dbReference>
<accession>A0AAD7QQD9</accession>
<dbReference type="SUPFAM" id="SSF51735">
    <property type="entry name" value="NAD(P)-binding Rossmann-fold domains"/>
    <property type="match status" value="1"/>
</dbReference>
<evidence type="ECO:0000256" key="3">
    <source>
        <dbReference type="ARBA" id="ARBA00023002"/>
    </source>
</evidence>
<feature type="region of interest" description="Disordered" evidence="4">
    <location>
        <begin position="169"/>
        <end position="191"/>
    </location>
</feature>
<keyword evidence="2" id="KW-0521">NADP</keyword>
<dbReference type="Pfam" id="PF00106">
    <property type="entry name" value="adh_short"/>
    <property type="match status" value="1"/>
</dbReference>
<organism evidence="5 6">
    <name type="scientific">Lipomyces tetrasporus</name>
    <dbReference type="NCBI Taxonomy" id="54092"/>
    <lineage>
        <taxon>Eukaryota</taxon>
        <taxon>Fungi</taxon>
        <taxon>Dikarya</taxon>
        <taxon>Ascomycota</taxon>
        <taxon>Saccharomycotina</taxon>
        <taxon>Lipomycetes</taxon>
        <taxon>Lipomycetales</taxon>
        <taxon>Lipomycetaceae</taxon>
        <taxon>Lipomyces</taxon>
    </lineage>
</organism>
<proteinExistence type="inferred from homology"/>
<evidence type="ECO:0000256" key="2">
    <source>
        <dbReference type="ARBA" id="ARBA00022857"/>
    </source>
</evidence>